<evidence type="ECO:0000313" key="5">
    <source>
        <dbReference type="EMBL" id="OZY56606.1"/>
    </source>
</evidence>
<dbReference type="InterPro" id="IPR041079">
    <property type="entry name" value="Neuraminidase-like"/>
</dbReference>
<evidence type="ECO:0008006" key="7">
    <source>
        <dbReference type="Google" id="ProtNLM"/>
    </source>
</evidence>
<keyword evidence="6" id="KW-1185">Reference proteome</keyword>
<evidence type="ECO:0000313" key="6">
    <source>
        <dbReference type="Proteomes" id="UP000216897"/>
    </source>
</evidence>
<keyword evidence="1" id="KW-0175">Coiled coil</keyword>
<organism evidence="5 6">
    <name type="scientific">Pseudomonas lundensis</name>
    <dbReference type="NCBI Taxonomy" id="86185"/>
    <lineage>
        <taxon>Bacteria</taxon>
        <taxon>Pseudomonadati</taxon>
        <taxon>Pseudomonadota</taxon>
        <taxon>Gammaproteobacteria</taxon>
        <taxon>Pseudomonadales</taxon>
        <taxon>Pseudomonadaceae</taxon>
        <taxon>Pseudomonas</taxon>
    </lineage>
</organism>
<evidence type="ECO:0000259" key="2">
    <source>
        <dbReference type="Pfam" id="PF18276"/>
    </source>
</evidence>
<dbReference type="Pfam" id="PF20220">
    <property type="entry name" value="ABC_toxin_N"/>
    <property type="match status" value="1"/>
</dbReference>
<dbReference type="Pfam" id="PF18413">
    <property type="entry name" value="Neuraminidase"/>
    <property type="match status" value="1"/>
</dbReference>
<feature type="coiled-coil region" evidence="1">
    <location>
        <begin position="1303"/>
        <end position="1337"/>
    </location>
</feature>
<reference evidence="5 6" key="1">
    <citation type="submission" date="2017-08" db="EMBL/GenBank/DDBJ databases">
        <title>Genomic and metabolic characterisation of spoilage-associated Pseudomonas species.</title>
        <authorList>
            <person name="Stanborough T."/>
            <person name="Fegan N."/>
            <person name="Powell S.M."/>
            <person name="Singh T."/>
            <person name="Tamplin M.L."/>
            <person name="Chandry P.S."/>
        </authorList>
    </citation>
    <scope>NUCLEOTIDE SEQUENCE [LARGE SCALE GENOMIC DNA]</scope>
    <source>
        <strain evidence="5 6">L1814</strain>
    </source>
</reference>
<evidence type="ECO:0000259" key="3">
    <source>
        <dbReference type="Pfam" id="PF18413"/>
    </source>
</evidence>
<accession>A0ABX4GR96</accession>
<protein>
    <recommendedName>
        <fullName evidence="7">Insecticidal toxin protein</fullName>
    </recommendedName>
</protein>
<feature type="domain" description="ABC toxin N-terminal" evidence="4">
    <location>
        <begin position="8"/>
        <end position="140"/>
    </location>
</feature>
<dbReference type="Pfam" id="PF18276">
    <property type="entry name" value="TcA_TcB_BD"/>
    <property type="match status" value="1"/>
</dbReference>
<dbReference type="InterPro" id="IPR046839">
    <property type="entry name" value="ABC_toxin_N"/>
</dbReference>
<feature type="domain" description="Tc toxin complex TcA C-terminal TcB-binding" evidence="2">
    <location>
        <begin position="1315"/>
        <end position="1603"/>
    </location>
</feature>
<dbReference type="RefSeq" id="WP_094987921.1">
    <property type="nucleotide sequence ID" value="NZ_JAAQXW010000001.1"/>
</dbReference>
<name>A0ABX4GR96_9PSED</name>
<dbReference type="InterPro" id="IPR040840">
    <property type="entry name" value="TcA_TcB_BD"/>
</dbReference>
<dbReference type="EMBL" id="NQKG01000002">
    <property type="protein sequence ID" value="OZY56606.1"/>
    <property type="molecule type" value="Genomic_DNA"/>
</dbReference>
<gene>
    <name evidence="5" type="ORF">CJF38_02565</name>
</gene>
<evidence type="ECO:0000256" key="1">
    <source>
        <dbReference type="SAM" id="Coils"/>
    </source>
</evidence>
<feature type="domain" description="Neuraminidase-like" evidence="3">
    <location>
        <begin position="172"/>
        <end position="325"/>
    </location>
</feature>
<proteinExistence type="predicted"/>
<evidence type="ECO:0000259" key="4">
    <source>
        <dbReference type="Pfam" id="PF20220"/>
    </source>
</evidence>
<comment type="caution">
    <text evidence="5">The sequence shown here is derived from an EMBL/GenBank/DDBJ whole genome shotgun (WGS) entry which is preliminary data.</text>
</comment>
<dbReference type="Proteomes" id="UP000216897">
    <property type="component" value="Unassembled WGS sequence"/>
</dbReference>
<sequence length="1611" mass="181547">MSSLLSQQVNETFRDALLAFYLYTFDPLKTDKAPIESAPRSTPEDLYNYWLLDVQVSQAVMTSRVSSAINSLQQYINNIALGFEPGYEQVGMNDAQKSTWDNSLHSYSLWHAHQQLRHFPANYISPHLRIDKTDSFQQLESDISQTNLQPGHINAAVNRYLGRFEELAQIRTVNGYVDGDANSMAQSRYYLVGKSNGENAFYWRSLDLAKQNGAGSTGANPSAMDASAPTAWSDWRKLPIPASYDIPDQSIRPVYFNDRLFVVWAQCSQPLSALDEAGTPAEGLDIFNPEHMQHFIKRYPRLRLYYSFLKLDGSWSCPQICIDEYATSRWLQKLSMQDIKSTITTVAMVDPHTAPPSLFFGLVADTEPYADTFPLVKGKNFDFSHAVRLDSKLNVTLLLSKDSLNSFFSIVQGDAPTQASRHLDIFAGHNRFKFNFVAPSINAVDVAIHKKEMPHKGSDRWDYQGTQRYIQDPKPGSAKFNKTTSSLELSTHTALSFPSFKSVELVVQQDGFWLFMRLTVESPENARSDSIVLKSDSYLNLKHPRSTRLLKDYTSIELTCNKTNTVFKDFLTSATASQNPTKPAPFQYFGQPQYSENYILDGVMVSTELFNYLFHTQNTTYSAKLKVEESSQAAGLLPQENELLLERIKITRFQRIYKQVVMTLPPHDKEVEVIYPSHVHITNTHLIGESHVMRRNLVGGKFELPAGRTFITSLNITAEQLPDYISQKKKLPIVHGVLIREQNIDDMRFNILGYALKAFEIVLNENNTADITKGPCITRLSSAPSGTAEFIDFSDSSIAQLNASPGAFRAPIRLNTTLGGALTQVASADMSALFALSHTHREPPLTSSAGLAPLDFQGAYGKYLWELFLYMPWLIAHRFNLEQRYAEAETWLKYLFDPARKHSQVSPDQPYWGLSALNSDSAHMGYLHDNPDDPNQIALSAPVHFKRALYALYVDILLNRGDAAYRQTTSESLNEAKLWYVRAQSLLGPEPSVQVVDPWASTTLGDLTRHIDDTLRATERKMERAEFDKLSSADHSKLARAIHRVSDSQLLCVPPDKAMLARWEKVQSRLFNLRNHLDLTGKPLRVPLYAPPASPRQLLNLYASPRMAGDASSVRRQPAHVGHYRFQTVHALAMVAVENVVQFGNALLSIIERQDQSEHLQLQQQQVWQLAGLSLEQQAQSRIIDEKNQDALMAGQRIVEGRIAHLEHLIKEGVNANEQEATQELQRSTALDTVAYGLQAAAGLAMLVPNIFGTSTGGWRLEGGFYATQAGIQLLANEKRSNANHLDRNEAFNRRNQEWEHALGQSRLELEHVKKQVQVLREQANNTRLQHQSAETALTQARLMFDLLEKRFTTPQLYQWLSTQLSAFYLHAYDMALSLCLDAQACWHYERAASDRTFVHASQWSSYRQGLTAGEGLKLSLMNMQVAYLQHNARPMEITKTVSLRNLKAKDPNATRNTSWDDMSATLQRTGSVEFELTKALFDADYPDHYLRRIKSISVTLPATLGPYEDIRATLTQTNHTIHTAEKGEFDYSSHRVNEHIALSTGLNDSGLFTLNFEGDDRYLPFEYTGAVSGWKLSFPNPAAQSAMLNSLSDIIIHVRYTAKQLGGHAG</sequence>